<sequence length="346" mass="41309">MVKRKKKNLIHLLQLIKTLPIHKSDLLALLLYTKTIPVGHLYYNPSDLSTMISTDFYSTLRNNTYKLISDRVPNEMIKYNEIIRMHYPTFNDALNEIPFLVQVYAFLHRKNKLLEYFKIVKGNICKDGFYFLANVASKTIRFKYPYKLEKNDDLCNYVKRIDEINIDEKKREIKKRVSMKETVYTNVFDFKRIKVEKNENDEAIIAEFIRGRKILKHILPFYDALIDNLVKIFSPIKKEGIFHNIIFKIESEYYEVYEMIILSNGGMINDEEYNYVIKDSFNNINSDKINIHPQFLFDSINNNELQEITKYMGTSLPEQINVFNTENEKYVYSVDEQYILKEKDYF</sequence>
<keyword evidence="2" id="KW-1185">Reference proteome</keyword>
<dbReference type="Proteomes" id="UP000030655">
    <property type="component" value="Unassembled WGS sequence"/>
</dbReference>
<reference evidence="2" key="1">
    <citation type="submission" date="2013-02" db="EMBL/GenBank/DDBJ databases">
        <authorList>
            <consortium name="The Broad Institute Genome Sequencing Platform"/>
            <person name="Cuomo C."/>
            <person name="Becnel J."/>
            <person name="Sanscrainte N."/>
            <person name="Walker B."/>
            <person name="Young S.K."/>
            <person name="Zeng Q."/>
            <person name="Gargeya S."/>
            <person name="Fitzgerald M."/>
            <person name="Haas B."/>
            <person name="Abouelleil A."/>
            <person name="Alvarado L."/>
            <person name="Arachchi H.M."/>
            <person name="Berlin A.M."/>
            <person name="Chapman S.B."/>
            <person name="Dewar J."/>
            <person name="Goldberg J."/>
            <person name="Griggs A."/>
            <person name="Gujja S."/>
            <person name="Hansen M."/>
            <person name="Howarth C."/>
            <person name="Imamovic A."/>
            <person name="Larimer J."/>
            <person name="McCowan C."/>
            <person name="Murphy C."/>
            <person name="Neiman D."/>
            <person name="Pearson M."/>
            <person name="Priest M."/>
            <person name="Roberts A."/>
            <person name="Saif S."/>
            <person name="Shea T."/>
            <person name="Sisk P."/>
            <person name="Sykes S."/>
            <person name="Wortman J."/>
            <person name="Nusbaum C."/>
            <person name="Birren B."/>
        </authorList>
    </citation>
    <scope>NUCLEOTIDE SEQUENCE [LARGE SCALE GENOMIC DNA]</scope>
    <source>
        <strain evidence="2">PRA339</strain>
    </source>
</reference>
<proteinExistence type="predicted"/>
<dbReference type="EMBL" id="KK365141">
    <property type="protein sequence ID" value="KCZ81470.1"/>
    <property type="molecule type" value="Genomic_DNA"/>
</dbReference>
<evidence type="ECO:0000313" key="1">
    <source>
        <dbReference type="EMBL" id="KCZ81470.1"/>
    </source>
</evidence>
<gene>
    <name evidence="1" type="ORF">H312_01047</name>
</gene>
<dbReference type="OrthoDB" id="2186843at2759"/>
<reference evidence="1 2" key="2">
    <citation type="submission" date="2014-03" db="EMBL/GenBank/DDBJ databases">
        <title>The Genome Sequence of Anncaliia algerae insect isolate PRA339.</title>
        <authorList>
            <consortium name="The Broad Institute Genome Sequencing Platform"/>
            <consortium name="The Broad Institute Genome Sequencing Center for Infectious Disease"/>
            <person name="Cuomo C."/>
            <person name="Becnel J."/>
            <person name="Sanscrainte N."/>
            <person name="Walker B."/>
            <person name="Young S.K."/>
            <person name="Zeng Q."/>
            <person name="Gargeya S."/>
            <person name="Fitzgerald M."/>
            <person name="Haas B."/>
            <person name="Abouelleil A."/>
            <person name="Alvarado L."/>
            <person name="Arachchi H.M."/>
            <person name="Berlin A.M."/>
            <person name="Chapman S.B."/>
            <person name="Dewar J."/>
            <person name="Goldberg J."/>
            <person name="Griggs A."/>
            <person name="Gujja S."/>
            <person name="Hansen M."/>
            <person name="Howarth C."/>
            <person name="Imamovic A."/>
            <person name="Larimer J."/>
            <person name="McCowan C."/>
            <person name="Murphy C."/>
            <person name="Neiman D."/>
            <person name="Pearson M."/>
            <person name="Priest M."/>
            <person name="Roberts A."/>
            <person name="Saif S."/>
            <person name="Shea T."/>
            <person name="Sisk P."/>
            <person name="Sykes S."/>
            <person name="Wortman J."/>
            <person name="Nusbaum C."/>
            <person name="Birren B."/>
        </authorList>
    </citation>
    <scope>NUCLEOTIDE SEQUENCE [LARGE SCALE GENOMIC DNA]</scope>
    <source>
        <strain evidence="1 2">PRA339</strain>
    </source>
</reference>
<protein>
    <submittedName>
        <fullName evidence="1">Uncharacterized protein</fullName>
    </submittedName>
</protein>
<dbReference type="HOGENOM" id="CLU_801614_0_0_1"/>
<name>A0A059F2Q3_9MICR</name>
<organism evidence="1 2">
    <name type="scientific">Anncaliia algerae PRA339</name>
    <dbReference type="NCBI Taxonomy" id="1288291"/>
    <lineage>
        <taxon>Eukaryota</taxon>
        <taxon>Fungi</taxon>
        <taxon>Fungi incertae sedis</taxon>
        <taxon>Microsporidia</taxon>
        <taxon>Tubulinosematoidea</taxon>
        <taxon>Tubulinosematidae</taxon>
        <taxon>Anncaliia</taxon>
    </lineage>
</organism>
<evidence type="ECO:0000313" key="2">
    <source>
        <dbReference type="Proteomes" id="UP000030655"/>
    </source>
</evidence>
<dbReference type="AlphaFoldDB" id="A0A059F2Q3"/>
<dbReference type="VEuPathDB" id="MicrosporidiaDB:H312_01047"/>
<accession>A0A059F2Q3</accession>